<comment type="caution">
    <text evidence="3">The sequence shown here is derived from an EMBL/GenBank/DDBJ whole genome shotgun (WGS) entry which is preliminary data.</text>
</comment>
<dbReference type="EMBL" id="VLKF01000001">
    <property type="protein sequence ID" value="TWH75022.1"/>
    <property type="molecule type" value="Genomic_DNA"/>
</dbReference>
<reference evidence="3 4" key="1">
    <citation type="submission" date="2019-07" db="EMBL/GenBank/DDBJ databases">
        <title>R&amp;d 2014.</title>
        <authorList>
            <person name="Klenk H.-P."/>
        </authorList>
    </citation>
    <scope>NUCLEOTIDE SEQUENCE [LARGE SCALE GENOMIC DNA]</scope>
    <source>
        <strain evidence="3 4">DSM 45764</strain>
    </source>
</reference>
<evidence type="ECO:0000259" key="2">
    <source>
        <dbReference type="Pfam" id="PF25023"/>
    </source>
</evidence>
<sequence length="1139" mass="118528">MSSALVMGGASGVLAAPVSPPEVSPAFTESLQPVLRAATTTAGTGAASLKFFARTVGSSTWDLLDGVSVTVSTVSGATGSASLPAGRLSIQQPYEYRAEHCDSTGCTSSATLTRSVSPDVGIGPRPGATRVPFTLGDQINAQVDVGSGNLMVTTPQLTVPRVAGDLSVGAVYNSTSRAGTRFDSSLSSGWRLSTGSDVYLRREGITGAITYYGENGLTGVFLFTGNDTYTYTSPAGFKMTLTGNTSTGWTLTDHASADKRVFNTAGQLTALTDRNGNSTTFTYNGSALTKIVGDSGPVDARTLKVTTTPGSKQITRIGQDNQYDRGGSPRWATYAYNSAGRLSSITDTAGRVTRFDHGGNGNLNAVTAPGGAVTSFSYDSLGRVVSITQPTGEAGVPAVTRFTYTATSTAMADPNTGQGSDATAVPHTSYEYTTDGMKLIATATDPSGNAREATYTPLLDVATASDSAGSTSFGYDTAVNGGESLTGVTGATGASSSFGYGNTGPAQFQPATGTDAQGNASTYTYSGAGNRLSAANADGVQASVTYNADGTVATSTSPSGAVTTYTYNADKQLTGITPPADSTLEPRAYTYDEFGRMRTYSSGRGISHTYSYDALDRVTKTATSNGGGTVTYDYDEAGRLTTRVDPSGTTTMSYDPLGRLTSRTHSMNNLTIDYTYDKTGNLATVTDPGGTTSYTYDTRNLVTRMTLPAGELIDFGYDADGRRTDTWQGVNTAHTSWDAHTHTDYDAAGRVTRVATNRTSYAPVPVSDLSYSYTSTGTACSSGQPAGTATALRQSMTDHTTGQTTTYCYDTANRLTSATTPGGDSFTYTYDANGNRTQQTKNGAVVDTQTVNSADQLTTTGYTHDASGNTTTSPDHGTVTYNATEQMTRRVDDQATTTYTYAGTNQNELLKVAPSNNSAREYTYGRTDANGLPLIEAYEAGGDGQNYIAHDPGGTPIAIRALTGQIHYYAEDGLGSTVALINQSGQQTADYAYDPTGEVTVTNPVPTSNAQRVNPFRYAGGTYDISSNLIKFGQRWYDPTTSRFTQQDALETLADPTRANRYEYANSNPTNYIDPTGLASGCALSIFSTVYTSVGVGLSIAAVLGSAATGGTTFVAGVAGYHVSSVGLAASLAGVASSC</sequence>
<evidence type="ECO:0000256" key="1">
    <source>
        <dbReference type="ARBA" id="ARBA00022737"/>
    </source>
</evidence>
<dbReference type="PANTHER" id="PTHR32305">
    <property type="match status" value="1"/>
</dbReference>
<evidence type="ECO:0000313" key="4">
    <source>
        <dbReference type="Proteomes" id="UP000321490"/>
    </source>
</evidence>
<dbReference type="Gene3D" id="2.180.10.10">
    <property type="entry name" value="RHS repeat-associated core"/>
    <property type="match status" value="2"/>
</dbReference>
<dbReference type="InterPro" id="IPR050708">
    <property type="entry name" value="T6SS_VgrG/RHS"/>
</dbReference>
<dbReference type="Pfam" id="PF25023">
    <property type="entry name" value="TEN_YD-shell"/>
    <property type="match status" value="3"/>
</dbReference>
<organism evidence="3 4">
    <name type="scientific">Modestobacter roseus</name>
    <dbReference type="NCBI Taxonomy" id="1181884"/>
    <lineage>
        <taxon>Bacteria</taxon>
        <taxon>Bacillati</taxon>
        <taxon>Actinomycetota</taxon>
        <taxon>Actinomycetes</taxon>
        <taxon>Geodermatophilales</taxon>
        <taxon>Geodermatophilaceae</taxon>
        <taxon>Modestobacter</taxon>
    </lineage>
</organism>
<name>A0A562IVN0_9ACTN</name>
<dbReference type="Pfam" id="PF05593">
    <property type="entry name" value="RHS_repeat"/>
    <property type="match status" value="2"/>
</dbReference>
<dbReference type="NCBIfam" id="TIGR01643">
    <property type="entry name" value="YD_repeat_2x"/>
    <property type="match status" value="7"/>
</dbReference>
<dbReference type="NCBIfam" id="TIGR03696">
    <property type="entry name" value="Rhs_assc_core"/>
    <property type="match status" value="1"/>
</dbReference>
<dbReference type="InterPro" id="IPR031325">
    <property type="entry name" value="RHS_repeat"/>
</dbReference>
<dbReference type="RefSeq" id="WP_153362495.1">
    <property type="nucleotide sequence ID" value="NZ_JABGDC010000265.1"/>
</dbReference>
<accession>A0A562IVN0</accession>
<dbReference type="Proteomes" id="UP000321490">
    <property type="component" value="Unassembled WGS sequence"/>
</dbReference>
<dbReference type="InterPro" id="IPR022385">
    <property type="entry name" value="Rhs_assc_core"/>
</dbReference>
<dbReference type="InterPro" id="IPR006530">
    <property type="entry name" value="YD"/>
</dbReference>
<dbReference type="InterPro" id="IPR056823">
    <property type="entry name" value="TEN-like_YD-shell"/>
</dbReference>
<evidence type="ECO:0000313" key="3">
    <source>
        <dbReference type="EMBL" id="TWH75022.1"/>
    </source>
</evidence>
<protein>
    <submittedName>
        <fullName evidence="3">RHS repeat-associated protein</fullName>
    </submittedName>
</protein>
<proteinExistence type="predicted"/>
<keyword evidence="4" id="KW-1185">Reference proteome</keyword>
<feature type="domain" description="Teneurin-like YD-shell" evidence="2">
    <location>
        <begin position="541"/>
        <end position="643"/>
    </location>
</feature>
<dbReference type="AlphaFoldDB" id="A0A562IVN0"/>
<feature type="domain" description="Teneurin-like YD-shell" evidence="2">
    <location>
        <begin position="649"/>
        <end position="722"/>
    </location>
</feature>
<keyword evidence="1" id="KW-0677">Repeat</keyword>
<dbReference type="OrthoDB" id="5150353at2"/>
<dbReference type="PANTHER" id="PTHR32305:SF15">
    <property type="entry name" value="PROTEIN RHSA-RELATED"/>
    <property type="match status" value="1"/>
</dbReference>
<gene>
    <name evidence="3" type="ORF">JD78_03572</name>
</gene>
<feature type="domain" description="Teneurin-like YD-shell" evidence="2">
    <location>
        <begin position="801"/>
        <end position="1069"/>
    </location>
</feature>